<dbReference type="InParanoid" id="A7SKU8"/>
<dbReference type="AlphaFoldDB" id="A7SKU8"/>
<evidence type="ECO:0000313" key="3">
    <source>
        <dbReference type="Proteomes" id="UP000001593"/>
    </source>
</evidence>
<feature type="non-terminal residue" evidence="2">
    <location>
        <position position="1"/>
    </location>
</feature>
<dbReference type="STRING" id="45351.A7SKU8"/>
<dbReference type="GO" id="GO:0030151">
    <property type="term" value="F:molybdenum ion binding"/>
    <property type="evidence" value="ECO:0007669"/>
    <property type="project" value="InterPro"/>
</dbReference>
<dbReference type="PROSITE" id="PS51340">
    <property type="entry name" value="MOSC"/>
    <property type="match status" value="1"/>
</dbReference>
<dbReference type="PANTHER" id="PTHR14237:SF19">
    <property type="entry name" value="MITOCHONDRIAL AMIDOXIME REDUCING COMPONENT 1"/>
    <property type="match status" value="1"/>
</dbReference>
<dbReference type="OMA" id="ARQYPQM"/>
<dbReference type="InterPro" id="IPR011037">
    <property type="entry name" value="Pyrv_Knase-like_insert_dom_sf"/>
</dbReference>
<dbReference type="SUPFAM" id="SSF50800">
    <property type="entry name" value="PK beta-barrel domain-like"/>
    <property type="match status" value="1"/>
</dbReference>
<dbReference type="Pfam" id="PF03473">
    <property type="entry name" value="MOSC"/>
    <property type="match status" value="1"/>
</dbReference>
<dbReference type="Proteomes" id="UP000001593">
    <property type="component" value="Unassembled WGS sequence"/>
</dbReference>
<evidence type="ECO:0000259" key="1">
    <source>
        <dbReference type="PROSITE" id="PS51340"/>
    </source>
</evidence>
<dbReference type="GO" id="GO:0030170">
    <property type="term" value="F:pyridoxal phosphate binding"/>
    <property type="evidence" value="ECO:0007669"/>
    <property type="project" value="InterPro"/>
</dbReference>
<dbReference type="EMBL" id="DS469691">
    <property type="protein sequence ID" value="EDO35679.1"/>
    <property type="molecule type" value="Genomic_DNA"/>
</dbReference>
<name>A7SKU8_NEMVE</name>
<protein>
    <recommendedName>
        <fullName evidence="1">MOSC domain-containing protein</fullName>
    </recommendedName>
</protein>
<dbReference type="GO" id="GO:0003824">
    <property type="term" value="F:catalytic activity"/>
    <property type="evidence" value="ECO:0007669"/>
    <property type="project" value="InterPro"/>
</dbReference>
<evidence type="ECO:0000313" key="2">
    <source>
        <dbReference type="EMBL" id="EDO35679.1"/>
    </source>
</evidence>
<dbReference type="PhylomeDB" id="A7SKU8"/>
<dbReference type="InterPro" id="IPR005303">
    <property type="entry name" value="MOCOS_middle"/>
</dbReference>
<feature type="domain" description="MOSC" evidence="1">
    <location>
        <begin position="125"/>
        <end position="281"/>
    </location>
</feature>
<dbReference type="PANTHER" id="PTHR14237">
    <property type="entry name" value="MOLYBDOPTERIN COFACTOR SULFURASE MOSC"/>
    <property type="match status" value="1"/>
</dbReference>
<reference evidence="2 3" key="1">
    <citation type="journal article" date="2007" name="Science">
        <title>Sea anemone genome reveals ancestral eumetazoan gene repertoire and genomic organization.</title>
        <authorList>
            <person name="Putnam N.H."/>
            <person name="Srivastava M."/>
            <person name="Hellsten U."/>
            <person name="Dirks B."/>
            <person name="Chapman J."/>
            <person name="Salamov A."/>
            <person name="Terry A."/>
            <person name="Shapiro H."/>
            <person name="Lindquist E."/>
            <person name="Kapitonov V.V."/>
            <person name="Jurka J."/>
            <person name="Genikhovich G."/>
            <person name="Grigoriev I.V."/>
            <person name="Lucas S.M."/>
            <person name="Steele R.E."/>
            <person name="Finnerty J.R."/>
            <person name="Technau U."/>
            <person name="Martindale M.Q."/>
            <person name="Rokhsar D.S."/>
        </authorList>
    </citation>
    <scope>NUCLEOTIDE SEQUENCE [LARGE SCALE GENOMIC DNA]</scope>
    <source>
        <strain evidence="3">CH2 X CH6</strain>
    </source>
</reference>
<sequence length="281" mass="31241">KYRPAGHVSGLYIYPIKSCKGIPLDSALCLRQGLHLDRRWIILNEKGNFMSQRETPSLTLVTPHIEADMKTLCVNAPGMETLRLTLPLESEETRNIDVFGLVGEGQCAGDKAAAWFSKFLNRPSCKLFYMTKPRYLATSESWGTEMRQDDTAGFGDFSPLLVVTMETLIALNKELDSPVSIRRFRPNIIISGVPACAEDEWTLLKIGDVYIRKLLACGRCTMTTVDPDKGAKTGKEPLATLRRTRMPASRDKRYGNSPFFGIHAIADSEGDIRVGDPVLAK</sequence>
<dbReference type="FunCoup" id="A7SKU8">
    <property type="interactions" value="39"/>
</dbReference>
<keyword evidence="3" id="KW-1185">Reference proteome</keyword>
<dbReference type="HOGENOM" id="CLU_028286_6_0_1"/>
<gene>
    <name evidence="2" type="ORF">NEMVEDRAFT_v1g122014</name>
</gene>
<organism evidence="2 3">
    <name type="scientific">Nematostella vectensis</name>
    <name type="common">Starlet sea anemone</name>
    <dbReference type="NCBI Taxonomy" id="45351"/>
    <lineage>
        <taxon>Eukaryota</taxon>
        <taxon>Metazoa</taxon>
        <taxon>Cnidaria</taxon>
        <taxon>Anthozoa</taxon>
        <taxon>Hexacorallia</taxon>
        <taxon>Actiniaria</taxon>
        <taxon>Edwardsiidae</taxon>
        <taxon>Nematostella</taxon>
    </lineage>
</organism>
<dbReference type="InterPro" id="IPR005302">
    <property type="entry name" value="MoCF_Sase_C"/>
</dbReference>
<dbReference type="SUPFAM" id="SSF141673">
    <property type="entry name" value="MOSC N-terminal domain-like"/>
    <property type="match status" value="1"/>
</dbReference>
<proteinExistence type="predicted"/>
<accession>A7SKU8</accession>
<dbReference type="Pfam" id="PF03476">
    <property type="entry name" value="MOSC_N"/>
    <property type="match status" value="1"/>
</dbReference>
<dbReference type="eggNOG" id="KOG2362">
    <property type="taxonomic scope" value="Eukaryota"/>
</dbReference>